<keyword evidence="2" id="KW-1185">Reference proteome</keyword>
<dbReference type="AlphaFoldDB" id="A0AAN9KAY1"/>
<gene>
    <name evidence="1" type="ORF">VNO77_37912</name>
</gene>
<evidence type="ECO:0000313" key="1">
    <source>
        <dbReference type="EMBL" id="KAK7313276.1"/>
    </source>
</evidence>
<evidence type="ECO:0000313" key="2">
    <source>
        <dbReference type="Proteomes" id="UP001367508"/>
    </source>
</evidence>
<reference evidence="1 2" key="1">
    <citation type="submission" date="2024-01" db="EMBL/GenBank/DDBJ databases">
        <title>The genomes of 5 underutilized Papilionoideae crops provide insights into root nodulation and disease resistanc.</title>
        <authorList>
            <person name="Jiang F."/>
        </authorList>
    </citation>
    <scope>NUCLEOTIDE SEQUENCE [LARGE SCALE GENOMIC DNA]</scope>
    <source>
        <strain evidence="1">LVBAO_FW01</strain>
        <tissue evidence="1">Leaves</tissue>
    </source>
</reference>
<name>A0AAN9KAY1_CANGL</name>
<sequence>MFVIDFLGQQARKSFFCGERHDVQGLAFGHILSSSSAAIGSFRICMCGVQPVSIYIHRGSFILGHISPLCERHILQPGGQIKLSRFAYGGAMNGNVEVKFLCSCMHVGEATAWVLPFSCIRGMYCCGVVNVARTGHCASGHMSCMRAA</sequence>
<comment type="caution">
    <text evidence="1">The sequence shown here is derived from an EMBL/GenBank/DDBJ whole genome shotgun (WGS) entry which is preliminary data.</text>
</comment>
<protein>
    <submittedName>
        <fullName evidence="1">Uncharacterized protein</fullName>
    </submittedName>
</protein>
<organism evidence="1 2">
    <name type="scientific">Canavalia gladiata</name>
    <name type="common">Sword bean</name>
    <name type="synonym">Dolichos gladiatus</name>
    <dbReference type="NCBI Taxonomy" id="3824"/>
    <lineage>
        <taxon>Eukaryota</taxon>
        <taxon>Viridiplantae</taxon>
        <taxon>Streptophyta</taxon>
        <taxon>Embryophyta</taxon>
        <taxon>Tracheophyta</taxon>
        <taxon>Spermatophyta</taxon>
        <taxon>Magnoliopsida</taxon>
        <taxon>eudicotyledons</taxon>
        <taxon>Gunneridae</taxon>
        <taxon>Pentapetalae</taxon>
        <taxon>rosids</taxon>
        <taxon>fabids</taxon>
        <taxon>Fabales</taxon>
        <taxon>Fabaceae</taxon>
        <taxon>Papilionoideae</taxon>
        <taxon>50 kb inversion clade</taxon>
        <taxon>NPAAA clade</taxon>
        <taxon>indigoferoid/millettioid clade</taxon>
        <taxon>Phaseoleae</taxon>
        <taxon>Canavalia</taxon>
    </lineage>
</organism>
<accession>A0AAN9KAY1</accession>
<dbReference type="EMBL" id="JAYMYQ010000009">
    <property type="protein sequence ID" value="KAK7313276.1"/>
    <property type="molecule type" value="Genomic_DNA"/>
</dbReference>
<dbReference type="Proteomes" id="UP001367508">
    <property type="component" value="Unassembled WGS sequence"/>
</dbReference>
<proteinExistence type="predicted"/>